<keyword evidence="2" id="KW-1185">Reference proteome</keyword>
<gene>
    <name evidence="1" type="ORF">L3Q82_013441</name>
</gene>
<evidence type="ECO:0000313" key="2">
    <source>
        <dbReference type="Proteomes" id="UP000831701"/>
    </source>
</evidence>
<protein>
    <submittedName>
        <fullName evidence="1">Uncharacterized protein</fullName>
    </submittedName>
</protein>
<organism evidence="1 2">
    <name type="scientific">Scortum barcoo</name>
    <name type="common">barcoo grunter</name>
    <dbReference type="NCBI Taxonomy" id="214431"/>
    <lineage>
        <taxon>Eukaryota</taxon>
        <taxon>Metazoa</taxon>
        <taxon>Chordata</taxon>
        <taxon>Craniata</taxon>
        <taxon>Vertebrata</taxon>
        <taxon>Euteleostomi</taxon>
        <taxon>Actinopterygii</taxon>
        <taxon>Neopterygii</taxon>
        <taxon>Teleostei</taxon>
        <taxon>Neoteleostei</taxon>
        <taxon>Acanthomorphata</taxon>
        <taxon>Eupercaria</taxon>
        <taxon>Centrarchiformes</taxon>
        <taxon>Terapontoidei</taxon>
        <taxon>Terapontidae</taxon>
        <taxon>Scortum</taxon>
    </lineage>
</organism>
<comment type="caution">
    <text evidence="1">The sequence shown here is derived from an EMBL/GenBank/DDBJ whole genome shotgun (WGS) entry which is preliminary data.</text>
</comment>
<dbReference type="EMBL" id="CM041546">
    <property type="protein sequence ID" value="KAI3361261.1"/>
    <property type="molecule type" value="Genomic_DNA"/>
</dbReference>
<evidence type="ECO:0000313" key="1">
    <source>
        <dbReference type="EMBL" id="KAI3361261.1"/>
    </source>
</evidence>
<reference evidence="1" key="1">
    <citation type="submission" date="2022-04" db="EMBL/GenBank/DDBJ databases">
        <title>Jade perch genome.</title>
        <authorList>
            <person name="Chao B."/>
        </authorList>
    </citation>
    <scope>NUCLEOTIDE SEQUENCE</scope>
    <source>
        <strain evidence="1">CB-2022</strain>
    </source>
</reference>
<dbReference type="Proteomes" id="UP000831701">
    <property type="component" value="Chromosome 16"/>
</dbReference>
<sequence>MWRDCLLGSGETGPSILGNAFVYNACAAERRADRLSHGAAPHLSHGERRDESGYTEPTLSQRVRPGASVALPHPITLSRAALYPLNREVDDTGRGYSPPRREGTIDAALRNSPGSSRCFLILTGATGGEEGKRDGQRGLFPRHSGGRMLAGKQQSTQVR</sequence>
<name>A0ACB8W0J3_9TELE</name>
<accession>A0ACB8W0J3</accession>
<proteinExistence type="predicted"/>